<proteinExistence type="predicted"/>
<name>A0ABP5RQP8_9ACTN</name>
<evidence type="ECO:0000256" key="1">
    <source>
        <dbReference type="SAM" id="MobiDB-lite"/>
    </source>
</evidence>
<comment type="caution">
    <text evidence="2">The sequence shown here is derived from an EMBL/GenBank/DDBJ whole genome shotgun (WGS) entry which is preliminary data.</text>
</comment>
<evidence type="ECO:0000313" key="2">
    <source>
        <dbReference type="EMBL" id="GAA2271414.1"/>
    </source>
</evidence>
<gene>
    <name evidence="2" type="ORF">GCM10010430_66590</name>
</gene>
<dbReference type="EMBL" id="BAAATR010000043">
    <property type="protein sequence ID" value="GAA2271414.1"/>
    <property type="molecule type" value="Genomic_DNA"/>
</dbReference>
<accession>A0ABP5RQP8</accession>
<feature type="region of interest" description="Disordered" evidence="1">
    <location>
        <begin position="1"/>
        <end position="22"/>
    </location>
</feature>
<organism evidence="2 3">
    <name type="scientific">Kitasatospora cystarginea</name>
    <dbReference type="NCBI Taxonomy" id="58350"/>
    <lineage>
        <taxon>Bacteria</taxon>
        <taxon>Bacillati</taxon>
        <taxon>Actinomycetota</taxon>
        <taxon>Actinomycetes</taxon>
        <taxon>Kitasatosporales</taxon>
        <taxon>Streptomycetaceae</taxon>
        <taxon>Kitasatospora</taxon>
    </lineage>
</organism>
<dbReference type="Proteomes" id="UP001500305">
    <property type="component" value="Unassembled WGS sequence"/>
</dbReference>
<reference evidence="3" key="1">
    <citation type="journal article" date="2019" name="Int. J. Syst. Evol. Microbiol.">
        <title>The Global Catalogue of Microorganisms (GCM) 10K type strain sequencing project: providing services to taxonomists for standard genome sequencing and annotation.</title>
        <authorList>
            <consortium name="The Broad Institute Genomics Platform"/>
            <consortium name="The Broad Institute Genome Sequencing Center for Infectious Disease"/>
            <person name="Wu L."/>
            <person name="Ma J."/>
        </authorList>
    </citation>
    <scope>NUCLEOTIDE SEQUENCE [LARGE SCALE GENOMIC DNA]</scope>
    <source>
        <strain evidence="3">JCM 7356</strain>
    </source>
</reference>
<keyword evidence="3" id="KW-1185">Reference proteome</keyword>
<feature type="compositionally biased region" description="Pro residues" evidence="1">
    <location>
        <begin position="1"/>
        <end position="10"/>
    </location>
</feature>
<sequence>MTEMAPPPLGTSPTARPVTRPDHVPRLHEALHEHSGCTARLLPGAPAITHSDYAVATGAPASAIHAQQHGGRVDLNAVHVLDAGSPRGTPTG</sequence>
<protein>
    <submittedName>
        <fullName evidence="2">Uncharacterized protein</fullName>
    </submittedName>
</protein>
<evidence type="ECO:0000313" key="3">
    <source>
        <dbReference type="Proteomes" id="UP001500305"/>
    </source>
</evidence>
<dbReference type="RefSeq" id="WP_344640289.1">
    <property type="nucleotide sequence ID" value="NZ_BAAATR010000043.1"/>
</dbReference>